<dbReference type="PROSITE" id="PS51161">
    <property type="entry name" value="ATP_CONE"/>
    <property type="match status" value="1"/>
</dbReference>
<accession>A0A4R7DCS3</accession>
<name>A0A4R7DCS3_9SPHI</name>
<evidence type="ECO:0000256" key="4">
    <source>
        <dbReference type="PROSITE-ProRule" id="PRU00492"/>
    </source>
</evidence>
<dbReference type="InterPro" id="IPR002732">
    <property type="entry name" value="Hjc"/>
</dbReference>
<dbReference type="InterPro" id="IPR011856">
    <property type="entry name" value="tRNA_endonuc-like_dom_sf"/>
</dbReference>
<protein>
    <submittedName>
        <fullName evidence="6">Holliday junction resolvase</fullName>
    </submittedName>
</protein>
<gene>
    <name evidence="6" type="ORF">B0I21_101606</name>
</gene>
<dbReference type="Pfam" id="PF01870">
    <property type="entry name" value="Hjc"/>
    <property type="match status" value="1"/>
</dbReference>
<keyword evidence="2 4" id="KW-0067">ATP-binding</keyword>
<comment type="catalytic activity">
    <reaction evidence="3">
        <text>Endonucleolytic cleavage at a junction such as a reciprocal single-stranded crossover between two homologous DNA duplexes (Holliday junction).</text>
        <dbReference type="EC" id="3.1.21.10"/>
    </reaction>
</comment>
<evidence type="ECO:0000256" key="2">
    <source>
        <dbReference type="ARBA" id="ARBA00022840"/>
    </source>
</evidence>
<organism evidence="6 7">
    <name type="scientific">Sphingobacterium paludis</name>
    <dbReference type="NCBI Taxonomy" id="1476465"/>
    <lineage>
        <taxon>Bacteria</taxon>
        <taxon>Pseudomonadati</taxon>
        <taxon>Bacteroidota</taxon>
        <taxon>Sphingobacteriia</taxon>
        <taxon>Sphingobacteriales</taxon>
        <taxon>Sphingobacteriaceae</taxon>
        <taxon>Sphingobacterium</taxon>
    </lineage>
</organism>
<evidence type="ECO:0000313" key="6">
    <source>
        <dbReference type="EMBL" id="TDS17734.1"/>
    </source>
</evidence>
<dbReference type="EMBL" id="SNZV01000001">
    <property type="protein sequence ID" value="TDS17734.1"/>
    <property type="molecule type" value="Genomic_DNA"/>
</dbReference>
<dbReference type="GO" id="GO:0005524">
    <property type="term" value="F:ATP binding"/>
    <property type="evidence" value="ECO:0007669"/>
    <property type="project" value="UniProtKB-UniRule"/>
</dbReference>
<dbReference type="OrthoDB" id="320396at2"/>
<dbReference type="GO" id="GO:0008821">
    <property type="term" value="F:crossover junction DNA endonuclease activity"/>
    <property type="evidence" value="ECO:0007669"/>
    <property type="project" value="UniProtKB-EC"/>
</dbReference>
<evidence type="ECO:0000256" key="1">
    <source>
        <dbReference type="ARBA" id="ARBA00022741"/>
    </source>
</evidence>
<dbReference type="SUPFAM" id="SSF52980">
    <property type="entry name" value="Restriction endonuclease-like"/>
    <property type="match status" value="1"/>
</dbReference>
<keyword evidence="7" id="KW-1185">Reference proteome</keyword>
<dbReference type="Gene3D" id="3.40.1350.10">
    <property type="match status" value="1"/>
</dbReference>
<dbReference type="Pfam" id="PF03477">
    <property type="entry name" value="ATP-cone"/>
    <property type="match status" value="1"/>
</dbReference>
<evidence type="ECO:0000313" key="7">
    <source>
        <dbReference type="Proteomes" id="UP000294752"/>
    </source>
</evidence>
<reference evidence="6 7" key="1">
    <citation type="submission" date="2019-03" db="EMBL/GenBank/DDBJ databases">
        <title>Genomic Encyclopedia of Type Strains, Phase III (KMG-III): the genomes of soil and plant-associated and newly described type strains.</title>
        <authorList>
            <person name="Whitman W."/>
        </authorList>
    </citation>
    <scope>NUCLEOTIDE SEQUENCE [LARGE SCALE GENOMIC DNA]</scope>
    <source>
        <strain evidence="6 7">CGMCC 1.12801</strain>
    </source>
</reference>
<proteinExistence type="predicted"/>
<dbReference type="InterPro" id="IPR005144">
    <property type="entry name" value="ATP-cone_dom"/>
</dbReference>
<evidence type="ECO:0000256" key="3">
    <source>
        <dbReference type="ARBA" id="ARBA00029354"/>
    </source>
</evidence>
<dbReference type="GO" id="GO:0003676">
    <property type="term" value="F:nucleic acid binding"/>
    <property type="evidence" value="ECO:0007669"/>
    <property type="project" value="InterPro"/>
</dbReference>
<dbReference type="InterPro" id="IPR011335">
    <property type="entry name" value="Restrct_endonuc-II-like"/>
</dbReference>
<dbReference type="RefSeq" id="WP_133638889.1">
    <property type="nucleotide sequence ID" value="NZ_SNZV01000001.1"/>
</dbReference>
<dbReference type="Proteomes" id="UP000294752">
    <property type="component" value="Unassembled WGS sequence"/>
</dbReference>
<dbReference type="AlphaFoldDB" id="A0A4R7DCS3"/>
<feature type="domain" description="ATP-cone" evidence="5">
    <location>
        <begin position="1"/>
        <end position="82"/>
    </location>
</feature>
<sequence length="280" mass="31853">MQVKKYSGELVPFDPHSLRQSLFRSGATEAQVEQVYQAIQAKLYDGISTRELYDMAFDSLKEHKGAHAARYALKKALQELGPEGFYFERWIAKLFADDGYQTMTSQTIKGRAITHEIDVIALQGDELLAIECKFRNDADAKISVTTPMYFLSRVNDIKGLPYNFFGSEKKLSDGWLVTNAHLTLDSKTFGSYYKLNLLAWDYPAEKNIKQRVDNKGLYPITCLSTLSTMDKATLLKNECILVQDLIHMPKFLDHLQADGGKRKRILQEATELLHTPVEMV</sequence>
<evidence type="ECO:0000259" key="5">
    <source>
        <dbReference type="PROSITE" id="PS51161"/>
    </source>
</evidence>
<keyword evidence="1 4" id="KW-0547">Nucleotide-binding</keyword>
<comment type="caution">
    <text evidence="6">The sequence shown here is derived from an EMBL/GenBank/DDBJ whole genome shotgun (WGS) entry which is preliminary data.</text>
</comment>